<organism evidence="2 3">
    <name type="scientific">Xylaria grammica</name>
    <dbReference type="NCBI Taxonomy" id="363999"/>
    <lineage>
        <taxon>Eukaryota</taxon>
        <taxon>Fungi</taxon>
        <taxon>Dikarya</taxon>
        <taxon>Ascomycota</taxon>
        <taxon>Pezizomycotina</taxon>
        <taxon>Sordariomycetes</taxon>
        <taxon>Xylariomycetidae</taxon>
        <taxon>Xylariales</taxon>
        <taxon>Xylariaceae</taxon>
        <taxon>Xylaria</taxon>
    </lineage>
</organism>
<dbReference type="AlphaFoldDB" id="A0A439D2U5"/>
<comment type="caution">
    <text evidence="2">The sequence shown here is derived from an EMBL/GenBank/DDBJ whole genome shotgun (WGS) entry which is preliminary data.</text>
</comment>
<accession>A0A439D2U5</accession>
<keyword evidence="3" id="KW-1185">Reference proteome</keyword>
<gene>
    <name evidence="2" type="ORF">EKO27_g6336</name>
</gene>
<dbReference type="EMBL" id="RYZI01000185">
    <property type="protein sequence ID" value="RWA08760.1"/>
    <property type="molecule type" value="Genomic_DNA"/>
</dbReference>
<feature type="region of interest" description="Disordered" evidence="1">
    <location>
        <begin position="1"/>
        <end position="67"/>
    </location>
</feature>
<feature type="region of interest" description="Disordered" evidence="1">
    <location>
        <begin position="97"/>
        <end position="390"/>
    </location>
</feature>
<feature type="compositionally biased region" description="Polar residues" evidence="1">
    <location>
        <begin position="219"/>
        <end position="228"/>
    </location>
</feature>
<feature type="compositionally biased region" description="Basic and acidic residues" evidence="1">
    <location>
        <begin position="202"/>
        <end position="211"/>
    </location>
</feature>
<feature type="compositionally biased region" description="Polar residues" evidence="1">
    <location>
        <begin position="177"/>
        <end position="186"/>
    </location>
</feature>
<dbReference type="Proteomes" id="UP000286045">
    <property type="component" value="Unassembled WGS sequence"/>
</dbReference>
<sequence length="390" mass="42270">MPRDGTSSQVPSLNVEIPEPSLPSSPDPARKRLGKLKDPDLGEYTRNTPKPRIGGSERRRLGLNGDVSPWPYIPATDQGMSMQDKRDSVKGVLRFYGYSDVGDSKPGHDKPPVSRRQHPVPVGDSLASAQAGSNDETLNVKNKLRPPYPEYDMSDYAGALRDLSHPKDHGQLRAVGSGSSSANTQGKLRVMITSASDEDDDPHASSQEDRKPVHRTGNESHTTGTRSSLEVADAVNSISPGSTLTGPKPPGPPTPNQSEGFNPRHLSAVPEPLKIANKNQPRDTGSPSSDYNSLSYNLEMKPQLPTPALFTKPRPPTMPSRPPVSEDEEEEEGVGGSRKEAAGTLLWKQGHERIKGRRGGDHRRPQIPERRSSRKSRRGGSNTSTGLHIG</sequence>
<feature type="compositionally biased region" description="Basic and acidic residues" evidence="1">
    <location>
        <begin position="349"/>
        <end position="371"/>
    </location>
</feature>
<feature type="compositionally biased region" description="Low complexity" evidence="1">
    <location>
        <begin position="379"/>
        <end position="390"/>
    </location>
</feature>
<evidence type="ECO:0000256" key="1">
    <source>
        <dbReference type="SAM" id="MobiDB-lite"/>
    </source>
</evidence>
<feature type="compositionally biased region" description="Pro residues" evidence="1">
    <location>
        <begin position="313"/>
        <end position="322"/>
    </location>
</feature>
<feature type="compositionally biased region" description="Polar residues" evidence="1">
    <location>
        <begin position="127"/>
        <end position="140"/>
    </location>
</feature>
<feature type="compositionally biased region" description="Polar residues" evidence="1">
    <location>
        <begin position="1"/>
        <end position="12"/>
    </location>
</feature>
<evidence type="ECO:0000313" key="2">
    <source>
        <dbReference type="EMBL" id="RWA08760.1"/>
    </source>
</evidence>
<feature type="compositionally biased region" description="Basic and acidic residues" evidence="1">
    <location>
        <begin position="102"/>
        <end position="112"/>
    </location>
</feature>
<reference evidence="2 3" key="1">
    <citation type="submission" date="2018-12" db="EMBL/GenBank/DDBJ databases">
        <title>Draft genome sequence of Xylaria grammica IHI A82.</title>
        <authorList>
            <person name="Buettner E."/>
            <person name="Kellner H."/>
        </authorList>
    </citation>
    <scope>NUCLEOTIDE SEQUENCE [LARGE SCALE GENOMIC DNA]</scope>
    <source>
        <strain evidence="2 3">IHI A82</strain>
    </source>
</reference>
<protein>
    <submittedName>
        <fullName evidence="2">Uncharacterized protein</fullName>
    </submittedName>
</protein>
<evidence type="ECO:0000313" key="3">
    <source>
        <dbReference type="Proteomes" id="UP000286045"/>
    </source>
</evidence>
<feature type="compositionally biased region" description="Polar residues" evidence="1">
    <location>
        <begin position="277"/>
        <end position="296"/>
    </location>
</feature>
<proteinExistence type="predicted"/>
<name>A0A439D2U5_9PEZI</name>
<feature type="compositionally biased region" description="Basic and acidic residues" evidence="1">
    <location>
        <begin position="162"/>
        <end position="171"/>
    </location>
</feature>